<proteinExistence type="predicted"/>
<organism evidence="2 3">
    <name type="scientific">Saccharophagus degradans (strain 2-40 / ATCC 43961 / DSM 17024)</name>
    <dbReference type="NCBI Taxonomy" id="203122"/>
    <lineage>
        <taxon>Bacteria</taxon>
        <taxon>Pseudomonadati</taxon>
        <taxon>Pseudomonadota</taxon>
        <taxon>Gammaproteobacteria</taxon>
        <taxon>Cellvibrionales</taxon>
        <taxon>Cellvibrionaceae</taxon>
        <taxon>Saccharophagus</taxon>
    </lineage>
</organism>
<dbReference type="EMBL" id="CP000282">
    <property type="protein sequence ID" value="ABD80766.1"/>
    <property type="molecule type" value="Genomic_DNA"/>
</dbReference>
<dbReference type="KEGG" id="sde:Sde_1504"/>
<dbReference type="PROSITE" id="PS51257">
    <property type="entry name" value="PROKAR_LIPOPROTEIN"/>
    <property type="match status" value="1"/>
</dbReference>
<dbReference type="OrthoDB" id="6383793at2"/>
<dbReference type="GeneID" id="98613179"/>
<gene>
    <name evidence="2" type="ordered locus">Sde_1504</name>
</gene>
<dbReference type="HOGENOM" id="CLU_066015_1_0_6"/>
<dbReference type="SUPFAM" id="SSF53850">
    <property type="entry name" value="Periplasmic binding protein-like II"/>
    <property type="match status" value="1"/>
</dbReference>
<feature type="chain" id="PRO_5004200611" description="Solute-binding protein family 3/N-terminal domain-containing protein" evidence="1">
    <location>
        <begin position="38"/>
        <end position="314"/>
    </location>
</feature>
<keyword evidence="3" id="KW-1185">Reference proteome</keyword>
<evidence type="ECO:0000313" key="3">
    <source>
        <dbReference type="Proteomes" id="UP000001947"/>
    </source>
</evidence>
<dbReference type="STRING" id="203122.Sde_1504"/>
<dbReference type="Proteomes" id="UP000001947">
    <property type="component" value="Chromosome"/>
</dbReference>
<dbReference type="AlphaFoldDB" id="Q21KL3"/>
<evidence type="ECO:0008006" key="4">
    <source>
        <dbReference type="Google" id="ProtNLM"/>
    </source>
</evidence>
<reference evidence="2 3" key="1">
    <citation type="journal article" date="2008" name="PLoS Genet.">
        <title>Complete genome sequence of the complex carbohydrate-degrading marine bacterium, Saccharophagus degradans strain 2-40 T.</title>
        <authorList>
            <person name="Weiner R.M."/>
            <person name="Taylor L.E.II."/>
            <person name="Henrissat B."/>
            <person name="Hauser L."/>
            <person name="Land M."/>
            <person name="Coutinho P.M."/>
            <person name="Rancurel C."/>
            <person name="Saunders E.H."/>
            <person name="Longmire A.G."/>
            <person name="Zhang H."/>
            <person name="Bayer E.A."/>
            <person name="Gilbert H.J."/>
            <person name="Larimer F."/>
            <person name="Zhulin I.B."/>
            <person name="Ekborg N.A."/>
            <person name="Lamed R."/>
            <person name="Richardson P.M."/>
            <person name="Borovok I."/>
            <person name="Hutcheson S."/>
        </authorList>
    </citation>
    <scope>NUCLEOTIDE SEQUENCE [LARGE SCALE GENOMIC DNA]</scope>
    <source>
        <strain evidence="3">2-40 / ATCC 43961 / DSM 17024</strain>
    </source>
</reference>
<evidence type="ECO:0000313" key="2">
    <source>
        <dbReference type="EMBL" id="ABD80766.1"/>
    </source>
</evidence>
<protein>
    <recommendedName>
        <fullName evidence="4">Solute-binding protein family 3/N-terminal domain-containing protein</fullName>
    </recommendedName>
</protein>
<dbReference type="eggNOG" id="COG0834">
    <property type="taxonomic scope" value="Bacteria"/>
</dbReference>
<accession>Q21KL3</accession>
<feature type="signal peptide" evidence="1">
    <location>
        <begin position="1"/>
        <end position="37"/>
    </location>
</feature>
<sequence>MLNRLGSHNANVFKAAKLVITAITALACGLQPAAAHAAPQACLHFNIHKSCGSGKVRGNEYTEGLVKLAFSYSDATYSLSKDYLTCSQKREAQLVEQDKSSLLWAATKPELEVNLIPIRIPIYKGLLGVRLAVIRKQDQPHFLHVNNLDDLKRFTVGQGSDWSDTLILKDAGFSVITASDIHKLYNMLEAKRFDMLPRGVMEPWGELRELNGDTLAIEQSLVIAYPMPAYLFVSPHQPELAAIIEAGLNQAIADGSFDNYFFNDELVKEALNKAKLENRKLFSLPNPYLPEATPLNNKSLWLDVLTPLLDLSYL</sequence>
<evidence type="ECO:0000256" key="1">
    <source>
        <dbReference type="SAM" id="SignalP"/>
    </source>
</evidence>
<dbReference type="RefSeq" id="WP_011467986.1">
    <property type="nucleotide sequence ID" value="NC_007912.1"/>
</dbReference>
<keyword evidence="1" id="KW-0732">Signal</keyword>
<name>Q21KL3_SACD2</name>